<evidence type="ECO:0000313" key="2">
    <source>
        <dbReference type="EMBL" id="KCW59967.1"/>
    </source>
</evidence>
<protein>
    <submittedName>
        <fullName evidence="2">Uncharacterized protein</fullName>
    </submittedName>
</protein>
<dbReference type="AlphaFoldDB" id="A0A059B180"/>
<feature type="region of interest" description="Disordered" evidence="1">
    <location>
        <begin position="283"/>
        <end position="308"/>
    </location>
</feature>
<gene>
    <name evidence="2" type="ORF">EUGRSUZ_H02692</name>
</gene>
<dbReference type="PANTHER" id="PTHR37076">
    <property type="entry name" value="HISTONE-LYSINE N-METHYLTRANSFERASE, H3 LYSINE-79 SPECIFIC-LIKE-RELATED"/>
    <property type="match status" value="1"/>
</dbReference>
<dbReference type="STRING" id="71139.A0A059B180"/>
<dbReference type="eggNOG" id="ENOG502QV8U">
    <property type="taxonomic scope" value="Eukaryota"/>
</dbReference>
<name>A0A059B180_EUCGR</name>
<dbReference type="OMA" id="MQTRILH"/>
<feature type="compositionally biased region" description="Basic and acidic residues" evidence="1">
    <location>
        <begin position="283"/>
        <end position="307"/>
    </location>
</feature>
<sequence>MVPPRRKKWTEAEERTLIDKYDELFSCGTLAKMRTREKKFKPIAYHVNSAHHARDPIAYPWHWTWKDVSTKVQNMRHQYLLVKQKIRRPVESAKSLGGEGAAEEFDWMEGLTHWSNFLRYKEVFGDVPIMCTSDGVNHSMVGLEEAEHDEVFVGNRQAMETVGFGHTSHLGSGDVGTGLDRSDGCPLFMGFDYDDEEAERNYSGRDVIREEGDGSFVADRVDPNSSMLRRKAKPPKGLEKKSWAFISKHLVQLREIEARFEQRDRERERERLRRENLLMESGQERERKLEEREREKEEMESIREESRSQMIQEWDSLLKDSDEREKRRREEQLIEEREWEERLNRRRLEWRKRIDERLSQHRLEMEQIQTRILHEQQNLTSQLLGIISQWTSHPAELSNHANAGSHYLSPVMQNMHRMNGMLHGDTRVDEDNPDDEFIVDG</sequence>
<dbReference type="PANTHER" id="PTHR37076:SF4">
    <property type="entry name" value="HISTONE-LYSINE N-METHYLTRANSFERASE, H3 LYSINE-79 SPECIFIC-LIKE"/>
    <property type="match status" value="1"/>
</dbReference>
<evidence type="ECO:0000256" key="1">
    <source>
        <dbReference type="SAM" id="MobiDB-lite"/>
    </source>
</evidence>
<dbReference type="InParanoid" id="A0A059B180"/>
<organism evidence="2">
    <name type="scientific">Eucalyptus grandis</name>
    <name type="common">Flooded gum</name>
    <dbReference type="NCBI Taxonomy" id="71139"/>
    <lineage>
        <taxon>Eukaryota</taxon>
        <taxon>Viridiplantae</taxon>
        <taxon>Streptophyta</taxon>
        <taxon>Embryophyta</taxon>
        <taxon>Tracheophyta</taxon>
        <taxon>Spermatophyta</taxon>
        <taxon>Magnoliopsida</taxon>
        <taxon>eudicotyledons</taxon>
        <taxon>Gunneridae</taxon>
        <taxon>Pentapetalae</taxon>
        <taxon>rosids</taxon>
        <taxon>malvids</taxon>
        <taxon>Myrtales</taxon>
        <taxon>Myrtaceae</taxon>
        <taxon>Myrtoideae</taxon>
        <taxon>Eucalypteae</taxon>
        <taxon>Eucalyptus</taxon>
    </lineage>
</organism>
<accession>A0A059B180</accession>
<dbReference type="Gramene" id="KCW59967">
    <property type="protein sequence ID" value="KCW59967"/>
    <property type="gene ID" value="EUGRSUZ_H02692"/>
</dbReference>
<proteinExistence type="predicted"/>
<dbReference type="EMBL" id="KK198760">
    <property type="protein sequence ID" value="KCW59967.1"/>
    <property type="molecule type" value="Genomic_DNA"/>
</dbReference>
<reference evidence="2" key="1">
    <citation type="submission" date="2013-07" db="EMBL/GenBank/DDBJ databases">
        <title>The genome of Eucalyptus grandis.</title>
        <authorList>
            <person name="Schmutz J."/>
            <person name="Hayes R."/>
            <person name="Myburg A."/>
            <person name="Tuskan G."/>
            <person name="Grattapaglia D."/>
            <person name="Rokhsar D.S."/>
        </authorList>
    </citation>
    <scope>NUCLEOTIDE SEQUENCE</scope>
    <source>
        <tissue evidence="2">Leaf extractions</tissue>
    </source>
</reference>